<comment type="similarity">
    <text evidence="1 4">Belongs to the universal ribosomal protein uL16 family.</text>
</comment>
<dbReference type="GeneID" id="26044078"/>
<dbReference type="InterPro" id="IPR036920">
    <property type="entry name" value="Ribosomal_uL16_sf"/>
</dbReference>
<dbReference type="GO" id="GO:0006412">
    <property type="term" value="P:translation"/>
    <property type="evidence" value="ECO:0007669"/>
    <property type="project" value="InterPro"/>
</dbReference>
<accession>A0A0M3TGV3</accession>
<dbReference type="GO" id="GO:0003735">
    <property type="term" value="F:structural constituent of ribosome"/>
    <property type="evidence" value="ECO:0007669"/>
    <property type="project" value="InterPro"/>
</dbReference>
<dbReference type="PROSITE" id="PS00701">
    <property type="entry name" value="RIBOSOMAL_L16_2"/>
    <property type="match status" value="1"/>
</dbReference>
<keyword evidence="3 4" id="KW-0687">Ribonucleoprotein</keyword>
<dbReference type="Pfam" id="PF00252">
    <property type="entry name" value="Ribosomal_L16"/>
    <property type="match status" value="1"/>
</dbReference>
<evidence type="ECO:0000313" key="5">
    <source>
        <dbReference type="EMBL" id="ALE29373.1"/>
    </source>
</evidence>
<evidence type="ECO:0000256" key="2">
    <source>
        <dbReference type="ARBA" id="ARBA00022980"/>
    </source>
</evidence>
<dbReference type="GO" id="GO:1990904">
    <property type="term" value="C:ribonucleoprotein complex"/>
    <property type="evidence" value="ECO:0007669"/>
    <property type="project" value="UniProtKB-KW"/>
</dbReference>
<organism evidence="5">
    <name type="scientific">Babesia orientalis</name>
    <dbReference type="NCBI Taxonomy" id="273649"/>
    <lineage>
        <taxon>Eukaryota</taxon>
        <taxon>Sar</taxon>
        <taxon>Alveolata</taxon>
        <taxon>Apicomplexa</taxon>
        <taxon>Aconoidasida</taxon>
        <taxon>Piroplasmida</taxon>
        <taxon>Babesiidae</taxon>
        <taxon>Babesia</taxon>
    </lineage>
</organism>
<dbReference type="InterPro" id="IPR020798">
    <property type="entry name" value="Ribosomal_uL16_CS"/>
</dbReference>
<dbReference type="PANTHER" id="PTHR12220:SF13">
    <property type="entry name" value="LARGE RIBOSOMAL SUBUNIT PROTEIN UL16M"/>
    <property type="match status" value="1"/>
</dbReference>
<dbReference type="GO" id="GO:0005840">
    <property type="term" value="C:ribosome"/>
    <property type="evidence" value="ECO:0007669"/>
    <property type="project" value="UniProtKB-KW"/>
</dbReference>
<dbReference type="EMBL" id="KT428643">
    <property type="protein sequence ID" value="ALE29373.1"/>
    <property type="molecule type" value="Genomic_DNA"/>
</dbReference>
<dbReference type="CDD" id="cd01433">
    <property type="entry name" value="Ribosomal_L16_L10e"/>
    <property type="match status" value="1"/>
</dbReference>
<dbReference type="InterPro" id="IPR016180">
    <property type="entry name" value="Ribosomal_uL16_dom"/>
</dbReference>
<dbReference type="SUPFAM" id="SSF54686">
    <property type="entry name" value="Ribosomal protein L16p/L10e"/>
    <property type="match status" value="1"/>
</dbReference>
<dbReference type="AlphaFoldDB" id="A0A0M3TGV3"/>
<gene>
    <name evidence="5" type="primary">rpl16</name>
</gene>
<sequence length="142" mass="16535">MVVLKHILNKKHNNNHSLKLKHIHRNNELHYGDWGIISNEAGVLTPNQIETVRCILSKNIKHIGKVWVKILPDQLITRRPKDSRMGSGKGKPYIWVFVVRPGDIMFEATKISKYVLIKMFKLIKSKLPITVKLIYKNEVYNN</sequence>
<dbReference type="NCBIfam" id="TIGR01164">
    <property type="entry name" value="rplP_bact"/>
    <property type="match status" value="1"/>
</dbReference>
<evidence type="ECO:0000256" key="3">
    <source>
        <dbReference type="ARBA" id="ARBA00023274"/>
    </source>
</evidence>
<reference evidence="5" key="1">
    <citation type="journal article" date="2015" name="Parasit. Vectors">
        <title>Characterization and annotation of Babesia orientalis apicoplast genome.</title>
        <authorList>
            <person name="Huang Y."/>
            <person name="He L."/>
            <person name="Hu J."/>
            <person name="He P."/>
            <person name="He J."/>
            <person name="Yu L."/>
            <person name="Malobi N."/>
            <person name="Zhou Y."/>
            <person name="Shen B."/>
            <person name="Zhao J."/>
        </authorList>
    </citation>
    <scope>NUCLEOTIDE SEQUENCE</scope>
    <source>
        <strain evidence="5">Wuhan</strain>
    </source>
</reference>
<dbReference type="RefSeq" id="YP_009170374.1">
    <property type="nucleotide sequence ID" value="NC_028029.1"/>
</dbReference>
<keyword evidence="2 4" id="KW-0689">Ribosomal protein</keyword>
<dbReference type="GO" id="GO:0019843">
    <property type="term" value="F:rRNA binding"/>
    <property type="evidence" value="ECO:0007669"/>
    <property type="project" value="InterPro"/>
</dbReference>
<dbReference type="PANTHER" id="PTHR12220">
    <property type="entry name" value="50S/60S RIBOSOMAL PROTEIN L16"/>
    <property type="match status" value="1"/>
</dbReference>
<protein>
    <submittedName>
        <fullName evidence="5">Ribosomal protein L16</fullName>
    </submittedName>
</protein>
<evidence type="ECO:0000256" key="1">
    <source>
        <dbReference type="ARBA" id="ARBA00008931"/>
    </source>
</evidence>
<dbReference type="PRINTS" id="PR00060">
    <property type="entry name" value="RIBOSOMALL16"/>
</dbReference>
<dbReference type="InterPro" id="IPR000114">
    <property type="entry name" value="Ribosomal_uL16_bact-type"/>
</dbReference>
<dbReference type="Gene3D" id="3.90.1170.10">
    <property type="entry name" value="Ribosomal protein L10e/L16"/>
    <property type="match status" value="1"/>
</dbReference>
<name>A0A0M3TGV3_9APIC</name>
<evidence type="ECO:0000256" key="4">
    <source>
        <dbReference type="RuleBase" id="RU004413"/>
    </source>
</evidence>
<proteinExistence type="inferred from homology"/>
<dbReference type="InterPro" id="IPR047873">
    <property type="entry name" value="Ribosomal_uL16"/>
</dbReference>